<keyword evidence="1" id="KW-0812">Transmembrane</keyword>
<evidence type="ECO:0000313" key="2">
    <source>
        <dbReference type="EMBL" id="MCC2163921.1"/>
    </source>
</evidence>
<keyword evidence="3" id="KW-1185">Reference proteome</keyword>
<protein>
    <submittedName>
        <fullName evidence="2">Uncharacterized protein</fullName>
    </submittedName>
</protein>
<evidence type="ECO:0000256" key="1">
    <source>
        <dbReference type="SAM" id="Phobius"/>
    </source>
</evidence>
<sequence>MPVTGQSWGWLRRRSEARVDKNGLTEKNDSRQDVSSTGSQLELTSLMAEYENQFDRSNKIDNKVYIAITFCGFLFVFIIGLFSGISQLKMPENGIQMFVSGLYILNCIAVMGAYVYVLVFFMRLLQPEQIARMDPEIMQREHLERMGEEQARLRLIALYRETINGNLARLHHRCDEFVRGLRFILWTVILAFLCYAIQILLQVMR</sequence>
<gene>
    <name evidence="2" type="ORF">LKD32_03320</name>
</gene>
<dbReference type="Proteomes" id="UP001198962">
    <property type="component" value="Unassembled WGS sequence"/>
</dbReference>
<accession>A0AAE3DKF4</accession>
<dbReference type="AlphaFoldDB" id="A0AAE3DKF4"/>
<feature type="transmembrane region" description="Helical" evidence="1">
    <location>
        <begin position="183"/>
        <end position="204"/>
    </location>
</feature>
<comment type="caution">
    <text evidence="2">The sequence shown here is derived from an EMBL/GenBank/DDBJ whole genome shotgun (WGS) entry which is preliminary data.</text>
</comment>
<evidence type="ECO:0000313" key="3">
    <source>
        <dbReference type="Proteomes" id="UP001198962"/>
    </source>
</evidence>
<organism evidence="2 3">
    <name type="scientific">Brotaphodocola catenula</name>
    <dbReference type="NCBI Taxonomy" id="2885361"/>
    <lineage>
        <taxon>Bacteria</taxon>
        <taxon>Bacillati</taxon>
        <taxon>Bacillota</taxon>
        <taxon>Clostridia</taxon>
        <taxon>Lachnospirales</taxon>
        <taxon>Lachnospiraceae</taxon>
        <taxon>Brotaphodocola</taxon>
    </lineage>
</organism>
<name>A0AAE3DKF4_9FIRM</name>
<keyword evidence="1" id="KW-0472">Membrane</keyword>
<dbReference type="EMBL" id="JAJEPU010000006">
    <property type="protein sequence ID" value="MCC2163921.1"/>
    <property type="molecule type" value="Genomic_DNA"/>
</dbReference>
<proteinExistence type="predicted"/>
<reference evidence="2" key="1">
    <citation type="submission" date="2021-10" db="EMBL/GenBank/DDBJ databases">
        <title>Anaerobic single-cell dispensing facilitates the cultivation of human gut bacteria.</title>
        <authorList>
            <person name="Afrizal A."/>
        </authorList>
    </citation>
    <scope>NUCLEOTIDE SEQUENCE</scope>
    <source>
        <strain evidence="2">CLA-AA-H274</strain>
    </source>
</reference>
<keyword evidence="1" id="KW-1133">Transmembrane helix</keyword>
<dbReference type="RefSeq" id="WP_308450688.1">
    <property type="nucleotide sequence ID" value="NZ_JAJEPU010000006.1"/>
</dbReference>
<feature type="transmembrane region" description="Helical" evidence="1">
    <location>
        <begin position="64"/>
        <end position="83"/>
    </location>
</feature>
<feature type="transmembrane region" description="Helical" evidence="1">
    <location>
        <begin position="103"/>
        <end position="125"/>
    </location>
</feature>